<keyword evidence="2" id="KW-1185">Reference proteome</keyword>
<sequence>MAQLPPEIFDLFIDQLSDSPYDLKACALVSKSWLRRARSHLFRHVTLALMSFRGFTGSMLLDVMDDYRLSFQDFFRTPEISLCVRGLSILSREWRLDSLSGQVIHRDFPFSSFRRLPFRDVSFLEFDFLALDHHLSTSETFEDALLCMPLLERVILRNLLVQSELTIVPDAPNCDVFAFLTTHCPRVTLLCIQTLTCPASILPPNTPAADGYRAIVHDWEKKRSRVSSLILRSLYLDGIEPVVLENLVLPAAAGCFSSSLLQTLFIPATQFSLLAPYDLSNVTRLTLKQTTTDDHLNQYINETSFPSLRHLQLLLSSLKDIKPLLMFAYKIIISSTMDLNLHQKELHIEGPDDLFDTVESTDVLDLELEEFFRMWKSLLPSSLCRITINRGQDELKARFPRSTASGMLTSGKGDIWWDVNYW</sequence>
<name>A0A8H5I062_9AGAR</name>
<protein>
    <recommendedName>
        <fullName evidence="3">F-box domain-containing protein</fullName>
    </recommendedName>
</protein>
<dbReference type="OrthoDB" id="3053757at2759"/>
<evidence type="ECO:0000313" key="2">
    <source>
        <dbReference type="Proteomes" id="UP000518752"/>
    </source>
</evidence>
<comment type="caution">
    <text evidence="1">The sequence shown here is derived from an EMBL/GenBank/DDBJ whole genome shotgun (WGS) entry which is preliminary data.</text>
</comment>
<proteinExistence type="predicted"/>
<evidence type="ECO:0000313" key="1">
    <source>
        <dbReference type="EMBL" id="KAF5392635.1"/>
    </source>
</evidence>
<evidence type="ECO:0008006" key="3">
    <source>
        <dbReference type="Google" id="ProtNLM"/>
    </source>
</evidence>
<reference evidence="1 2" key="1">
    <citation type="journal article" date="2020" name="ISME J.">
        <title>Uncovering the hidden diversity of litter-decomposition mechanisms in mushroom-forming fungi.</title>
        <authorList>
            <person name="Floudas D."/>
            <person name="Bentzer J."/>
            <person name="Ahren D."/>
            <person name="Johansson T."/>
            <person name="Persson P."/>
            <person name="Tunlid A."/>
        </authorList>
    </citation>
    <scope>NUCLEOTIDE SEQUENCE [LARGE SCALE GENOMIC DNA]</scope>
    <source>
        <strain evidence="1 2">CBS 406.79</strain>
    </source>
</reference>
<gene>
    <name evidence="1" type="ORF">D9757_002164</name>
</gene>
<organism evidence="1 2">
    <name type="scientific">Collybiopsis confluens</name>
    <dbReference type="NCBI Taxonomy" id="2823264"/>
    <lineage>
        <taxon>Eukaryota</taxon>
        <taxon>Fungi</taxon>
        <taxon>Dikarya</taxon>
        <taxon>Basidiomycota</taxon>
        <taxon>Agaricomycotina</taxon>
        <taxon>Agaricomycetes</taxon>
        <taxon>Agaricomycetidae</taxon>
        <taxon>Agaricales</taxon>
        <taxon>Marasmiineae</taxon>
        <taxon>Omphalotaceae</taxon>
        <taxon>Collybiopsis</taxon>
    </lineage>
</organism>
<dbReference type="Proteomes" id="UP000518752">
    <property type="component" value="Unassembled WGS sequence"/>
</dbReference>
<dbReference type="AlphaFoldDB" id="A0A8H5I062"/>
<accession>A0A8H5I062</accession>
<dbReference type="EMBL" id="JAACJN010000005">
    <property type="protein sequence ID" value="KAF5392635.1"/>
    <property type="molecule type" value="Genomic_DNA"/>
</dbReference>